<dbReference type="AlphaFoldDB" id="A0A5N6W7L1"/>
<keyword evidence="1" id="KW-0812">Transmembrane</keyword>
<keyword evidence="1" id="KW-1133">Transmembrane helix</keyword>
<feature type="transmembrane region" description="Helical" evidence="1">
    <location>
        <begin position="123"/>
        <end position="147"/>
    </location>
</feature>
<protein>
    <submittedName>
        <fullName evidence="2">Uncharacterized protein</fullName>
    </submittedName>
</protein>
<evidence type="ECO:0000256" key="1">
    <source>
        <dbReference type="SAM" id="Phobius"/>
    </source>
</evidence>
<proteinExistence type="predicted"/>
<keyword evidence="3" id="KW-1185">Reference proteome</keyword>
<keyword evidence="1" id="KW-0472">Membrane</keyword>
<reference evidence="3" key="1">
    <citation type="submission" date="2019-04" db="EMBL/GenBank/DDBJ databases">
        <title>Friends and foes A comparative genomics studyof 23 Aspergillus species from section Flavi.</title>
        <authorList>
            <consortium name="DOE Joint Genome Institute"/>
            <person name="Kjaerbolling I."/>
            <person name="Vesth T."/>
            <person name="Frisvad J.C."/>
            <person name="Nybo J.L."/>
            <person name="Theobald S."/>
            <person name="Kildgaard S."/>
            <person name="Isbrandt T."/>
            <person name="Kuo A."/>
            <person name="Sato A."/>
            <person name="Lyhne E.K."/>
            <person name="Kogle M.E."/>
            <person name="Wiebenga A."/>
            <person name="Kun R.S."/>
            <person name="Lubbers R.J."/>
            <person name="Makela M.R."/>
            <person name="Barry K."/>
            <person name="Chovatia M."/>
            <person name="Clum A."/>
            <person name="Daum C."/>
            <person name="Haridas S."/>
            <person name="He G."/>
            <person name="LaButti K."/>
            <person name="Lipzen A."/>
            <person name="Mondo S."/>
            <person name="Riley R."/>
            <person name="Salamov A."/>
            <person name="Simmons B.A."/>
            <person name="Magnuson J.K."/>
            <person name="Henrissat B."/>
            <person name="Mortensen U.H."/>
            <person name="Larsen T.O."/>
            <person name="Devries R.P."/>
            <person name="Grigoriev I.V."/>
            <person name="Machida M."/>
            <person name="Baker S.E."/>
            <person name="Andersen M.R."/>
        </authorList>
    </citation>
    <scope>NUCLEOTIDE SEQUENCE [LARGE SCALE GENOMIC DNA]</scope>
    <source>
        <strain evidence="3">CBS 130015</strain>
    </source>
</reference>
<organism evidence="2 3">
    <name type="scientific">Aspergillus transmontanensis</name>
    <dbReference type="NCBI Taxonomy" id="1034304"/>
    <lineage>
        <taxon>Eukaryota</taxon>
        <taxon>Fungi</taxon>
        <taxon>Dikarya</taxon>
        <taxon>Ascomycota</taxon>
        <taxon>Pezizomycotina</taxon>
        <taxon>Eurotiomycetes</taxon>
        <taxon>Eurotiomycetidae</taxon>
        <taxon>Eurotiales</taxon>
        <taxon>Aspergillaceae</taxon>
        <taxon>Aspergillus</taxon>
        <taxon>Aspergillus subgen. Circumdati</taxon>
    </lineage>
</organism>
<sequence length="162" mass="18625">MYERMYGEVKVLVACWYPIHSSFRSGLGILKICALSVSLTALCHQKKCGIRPTMSKEDETMRIVFARRINSPDGMVNPGYCPNEFRSLDSNSTWPTLRHVPTIPVDRLVWTTHYDSISVFGTLFPLFLCMHGYCISLFLFSIFGLYWSDLWSHNSQQSSRRG</sequence>
<evidence type="ECO:0000313" key="2">
    <source>
        <dbReference type="EMBL" id="KAE8316845.1"/>
    </source>
</evidence>
<dbReference type="Proteomes" id="UP000325433">
    <property type="component" value="Unassembled WGS sequence"/>
</dbReference>
<evidence type="ECO:0000313" key="3">
    <source>
        <dbReference type="Proteomes" id="UP000325433"/>
    </source>
</evidence>
<gene>
    <name evidence="2" type="ORF">BDV41DRAFT_527139</name>
</gene>
<name>A0A5N6W7L1_9EURO</name>
<accession>A0A5N6W7L1</accession>
<dbReference type="EMBL" id="ML738304">
    <property type="protein sequence ID" value="KAE8316845.1"/>
    <property type="molecule type" value="Genomic_DNA"/>
</dbReference>